<dbReference type="PANTHER" id="PTHR36181">
    <property type="entry name" value="INTRON-ENCODED ENDONUCLEASE AI3-RELATED"/>
    <property type="match status" value="1"/>
</dbReference>
<dbReference type="SUPFAM" id="SSF55608">
    <property type="entry name" value="Homing endonucleases"/>
    <property type="match status" value="2"/>
</dbReference>
<dbReference type="GO" id="GO:0005739">
    <property type="term" value="C:mitochondrion"/>
    <property type="evidence" value="ECO:0007669"/>
    <property type="project" value="UniProtKB-ARBA"/>
</dbReference>
<dbReference type="Gene3D" id="3.10.28.10">
    <property type="entry name" value="Homing endonucleases"/>
    <property type="match status" value="2"/>
</dbReference>
<evidence type="ECO:0000313" key="3">
    <source>
        <dbReference type="EMBL" id="QQP21458.1"/>
    </source>
</evidence>
<gene>
    <name evidence="3" type="primary">orf256</name>
</gene>
<dbReference type="Pfam" id="PF00961">
    <property type="entry name" value="LAGLIDADG_1"/>
    <property type="match status" value="1"/>
</dbReference>
<dbReference type="InterPro" id="IPR004860">
    <property type="entry name" value="LAGLIDADG_dom"/>
</dbReference>
<dbReference type="GeneID" id="67144800"/>
<geneLocation type="mitochondrion" evidence="3"/>
<dbReference type="AlphaFoldDB" id="A0A884P6J4"/>
<keyword evidence="3" id="KW-0496">Mitochondrion</keyword>
<feature type="domain" description="Homing endonuclease LAGLIDADG" evidence="2">
    <location>
        <begin position="13"/>
        <end position="106"/>
    </location>
</feature>
<dbReference type="InterPro" id="IPR027434">
    <property type="entry name" value="Homing_endonucl"/>
</dbReference>
<accession>A0A884P6J4</accession>
<dbReference type="PANTHER" id="PTHR36181:SF2">
    <property type="entry name" value="INTRON-ENCODED ENDONUCLEASE AI3-RELATED"/>
    <property type="match status" value="1"/>
</dbReference>
<evidence type="ECO:0000259" key="2">
    <source>
        <dbReference type="Pfam" id="PF00961"/>
    </source>
</evidence>
<proteinExistence type="predicted"/>
<organism evidence="3">
    <name type="scientific">Cyclocybe aegerita</name>
    <name type="common">Black poplar mushroom</name>
    <name type="synonym">Agrocybe aegerita</name>
    <dbReference type="NCBI Taxonomy" id="1973307"/>
    <lineage>
        <taxon>Eukaryota</taxon>
        <taxon>Fungi</taxon>
        <taxon>Dikarya</taxon>
        <taxon>Basidiomycota</taxon>
        <taxon>Agaricomycotina</taxon>
        <taxon>Agaricomycetes</taxon>
        <taxon>Agaricomycetidae</taxon>
        <taxon>Agaricales</taxon>
        <taxon>Agaricineae</taxon>
        <taxon>Bolbitiaceae</taxon>
        <taxon>Cyclocybe</taxon>
    </lineage>
</organism>
<reference evidence="3" key="1">
    <citation type="journal article" date="2020" name="Comput. Struct. Biotechnol. J.">
        <title>Large inverted repeats identified by intra-specific comparison of mitochondrial genomes provide insights into the evolution of Agrocybe aegerita.</title>
        <authorList>
            <person name="Liu X."/>
            <person name="Wu X."/>
            <person name="Tan H."/>
            <person name="Xie B."/>
            <person name="Deng Y."/>
        </authorList>
    </citation>
    <scope>NUCLEOTIDE SEQUENCE</scope>
    <source>
        <strain evidence="3">Ag0067</strain>
    </source>
</reference>
<comment type="function">
    <text evidence="1">Mitochondrial DNA endonuclease involved in intron homing.</text>
</comment>
<dbReference type="RefSeq" id="YP_010146949.1">
    <property type="nucleotide sequence ID" value="NC_057071.1"/>
</dbReference>
<dbReference type="GO" id="GO:0004519">
    <property type="term" value="F:endonuclease activity"/>
    <property type="evidence" value="ECO:0007669"/>
    <property type="project" value="InterPro"/>
</dbReference>
<dbReference type="InterPro" id="IPR051289">
    <property type="entry name" value="LAGLIDADG_Endonuclease"/>
</dbReference>
<dbReference type="EMBL" id="MT364879">
    <property type="protein sequence ID" value="QQP21458.1"/>
    <property type="molecule type" value="Genomic_DNA"/>
</dbReference>
<evidence type="ECO:0000256" key="1">
    <source>
        <dbReference type="ARBA" id="ARBA00002670"/>
    </source>
</evidence>
<protein>
    <recommendedName>
        <fullName evidence="2">Homing endonuclease LAGLIDADG domain-containing protein</fullName>
    </recommendedName>
</protein>
<name>A0A884P6J4_CYCAE</name>
<sequence length="256" mass="29622">MNNFNNNFISWFLGFCDAECSFICNPVARVNKQGTITSYRVFYRIQIGLNIIDRPILEFIQKNLNNLGKIYDYPHKNESTLCFVALEDIKYLIVNVFSNYPLLTSYQQNRLAKLKKGILNNISGVKTIEDFNAIFDNLGIQKVNIESLSKSYLEHWLIGFLNGEVSFTTFKNRGIIKPKVSLEHTDKNALILFKNNLDLGPSVLELKKRENRKITYRIDLTSAKDLNKICIFINTADSLIGNKLNQYQNWKDNFNL</sequence>